<evidence type="ECO:0000313" key="1">
    <source>
        <dbReference type="EMBL" id="TFK76789.1"/>
    </source>
</evidence>
<name>A0ACD3BGB7_9AGAR</name>
<organism evidence="1 2">
    <name type="scientific">Pluteus cervinus</name>
    <dbReference type="NCBI Taxonomy" id="181527"/>
    <lineage>
        <taxon>Eukaryota</taxon>
        <taxon>Fungi</taxon>
        <taxon>Dikarya</taxon>
        <taxon>Basidiomycota</taxon>
        <taxon>Agaricomycotina</taxon>
        <taxon>Agaricomycetes</taxon>
        <taxon>Agaricomycetidae</taxon>
        <taxon>Agaricales</taxon>
        <taxon>Pluteineae</taxon>
        <taxon>Pluteaceae</taxon>
        <taxon>Pluteus</taxon>
    </lineage>
</organism>
<keyword evidence="2" id="KW-1185">Reference proteome</keyword>
<accession>A0ACD3BGB7</accession>
<evidence type="ECO:0000313" key="2">
    <source>
        <dbReference type="Proteomes" id="UP000308600"/>
    </source>
</evidence>
<sequence length="370" mass="40497">MIPSLLLVALGVYTQKSRAVPVQSLLSRPVFDVQGHRGGRGNTIENTLPSFAWGLIDGVATLELDNGITKDGVVVVWHDENITADKCKDTQPVFEGDPDYPYVGKYIANLTLAQIKTLDCGSERLPTFPIQLTYPGTRISTLQEVFDFVSCADPHHQIQWNIESKIDAQCPNLTRTVDDFVNKQHAVFKKSPYLGKITFQSFDWRSLTGMKKLESSIPTAALISTGSSATNNGARSPWQAGLDISTFPGATLGVKIANAAKSIDADILSPNFVADGSPVQDPALPGFIPFTTKDMVEQAHELGMLVKPWTVDGLNAAQQLLDWKVDGIISDYPDTIRRWAEQQGQTVSPKYDQDKVLACLAKHLETSTPK</sequence>
<dbReference type="Proteomes" id="UP000308600">
    <property type="component" value="Unassembled WGS sequence"/>
</dbReference>
<gene>
    <name evidence="1" type="ORF">BDN72DRAFT_10061</name>
</gene>
<proteinExistence type="predicted"/>
<reference evidence="1 2" key="1">
    <citation type="journal article" date="2019" name="Nat. Ecol. Evol.">
        <title>Megaphylogeny resolves global patterns of mushroom evolution.</title>
        <authorList>
            <person name="Varga T."/>
            <person name="Krizsan K."/>
            <person name="Foldi C."/>
            <person name="Dima B."/>
            <person name="Sanchez-Garcia M."/>
            <person name="Sanchez-Ramirez S."/>
            <person name="Szollosi G.J."/>
            <person name="Szarkandi J.G."/>
            <person name="Papp V."/>
            <person name="Albert L."/>
            <person name="Andreopoulos W."/>
            <person name="Angelini C."/>
            <person name="Antonin V."/>
            <person name="Barry K.W."/>
            <person name="Bougher N.L."/>
            <person name="Buchanan P."/>
            <person name="Buyck B."/>
            <person name="Bense V."/>
            <person name="Catcheside P."/>
            <person name="Chovatia M."/>
            <person name="Cooper J."/>
            <person name="Damon W."/>
            <person name="Desjardin D."/>
            <person name="Finy P."/>
            <person name="Geml J."/>
            <person name="Haridas S."/>
            <person name="Hughes K."/>
            <person name="Justo A."/>
            <person name="Karasinski D."/>
            <person name="Kautmanova I."/>
            <person name="Kiss B."/>
            <person name="Kocsube S."/>
            <person name="Kotiranta H."/>
            <person name="LaButti K.M."/>
            <person name="Lechner B.E."/>
            <person name="Liimatainen K."/>
            <person name="Lipzen A."/>
            <person name="Lukacs Z."/>
            <person name="Mihaltcheva S."/>
            <person name="Morgado L.N."/>
            <person name="Niskanen T."/>
            <person name="Noordeloos M.E."/>
            <person name="Ohm R.A."/>
            <person name="Ortiz-Santana B."/>
            <person name="Ovrebo C."/>
            <person name="Racz N."/>
            <person name="Riley R."/>
            <person name="Savchenko A."/>
            <person name="Shiryaev A."/>
            <person name="Soop K."/>
            <person name="Spirin V."/>
            <person name="Szebenyi C."/>
            <person name="Tomsovsky M."/>
            <person name="Tulloss R.E."/>
            <person name="Uehling J."/>
            <person name="Grigoriev I.V."/>
            <person name="Vagvolgyi C."/>
            <person name="Papp T."/>
            <person name="Martin F.M."/>
            <person name="Miettinen O."/>
            <person name="Hibbett D.S."/>
            <person name="Nagy L.G."/>
        </authorList>
    </citation>
    <scope>NUCLEOTIDE SEQUENCE [LARGE SCALE GENOMIC DNA]</scope>
    <source>
        <strain evidence="1 2">NL-1719</strain>
    </source>
</reference>
<protein>
    <submittedName>
        <fullName evidence="1">PLC-like phosphodiesterase</fullName>
    </submittedName>
</protein>
<dbReference type="EMBL" id="ML208259">
    <property type="protein sequence ID" value="TFK76789.1"/>
    <property type="molecule type" value="Genomic_DNA"/>
</dbReference>